<dbReference type="PANTHER" id="PTHR43553:SF24">
    <property type="entry name" value="ENERGY-COUPLING FACTOR TRANSPORTER ATP-BINDING PROTEIN ECFA1"/>
    <property type="match status" value="1"/>
</dbReference>
<dbReference type="InterPro" id="IPR017871">
    <property type="entry name" value="ABC_transporter-like_CS"/>
</dbReference>
<evidence type="ECO:0000313" key="7">
    <source>
        <dbReference type="EMBL" id="MBB4664740.1"/>
    </source>
</evidence>
<dbReference type="InterPro" id="IPR003593">
    <property type="entry name" value="AAA+_ATPase"/>
</dbReference>
<dbReference type="PROSITE" id="PS00211">
    <property type="entry name" value="ABC_TRANSPORTER_1"/>
    <property type="match status" value="2"/>
</dbReference>
<feature type="region of interest" description="Disordered" evidence="5">
    <location>
        <begin position="282"/>
        <end position="349"/>
    </location>
</feature>
<evidence type="ECO:0000256" key="3">
    <source>
        <dbReference type="ARBA" id="ARBA00022741"/>
    </source>
</evidence>
<dbReference type="Gene3D" id="3.40.50.300">
    <property type="entry name" value="P-loop containing nucleotide triphosphate hydrolases"/>
    <property type="match status" value="2"/>
</dbReference>
<organism evidence="7 8">
    <name type="scientific">Conexibacter arvalis</name>
    <dbReference type="NCBI Taxonomy" id="912552"/>
    <lineage>
        <taxon>Bacteria</taxon>
        <taxon>Bacillati</taxon>
        <taxon>Actinomycetota</taxon>
        <taxon>Thermoleophilia</taxon>
        <taxon>Solirubrobacterales</taxon>
        <taxon>Conexibacteraceae</taxon>
        <taxon>Conexibacter</taxon>
    </lineage>
</organism>
<feature type="domain" description="ABC transporter" evidence="6">
    <location>
        <begin position="10"/>
        <end position="250"/>
    </location>
</feature>
<dbReference type="AlphaFoldDB" id="A0A840ILG0"/>
<evidence type="ECO:0000259" key="6">
    <source>
        <dbReference type="PROSITE" id="PS50893"/>
    </source>
</evidence>
<sequence length="611" mass="63002">MSGSAHPAVLELEHVTYTYPGASAPSLRDLSLTVCDGQFVVLAGRSGGGKSTLLRAGSGLVPHFHGGEISGEVRVGGLDVRRHGPGDLAAVAGSLFQDPETQVVMGTVRSELAFPLENRGEPPAAVARGVEEAALALGVAHLLDRPTHELSGGELQRVALGAALAGRPRLVLLDEPTSQLDPVAGDELIGLLRRLNEEWGTTIVLAEHRLERCLAAADRVIALVDGRLACDGSPRDFLAWAAREAPALETPGARLLSRAGLAPPPVGVKEARATLRAAQALPDPAAPPLPIAPPPAASASSHTVADPAQPAAAPPQADPARRELFPPTREGARAADSPPSPPRGRLGRLRADRAPAALRLKRLWCEPHDGAAILRAVDLRLAPGERVALMGRNGAGKSTLLRHVAGLERPTRGSVEAAGRVALLLQNPNDYLVHERVGDEASADALAAAGLSAHADRHPRDLSGGERQRLALAIVLDSPEPPAVLCLDEPTRGMDRAHKADLAVLLGRFAATGTALLVTTHDPEFAAAFAARVVLLGDGRPIADGPAAEALAGGWYFATETARILGGAGGALDPEAGAALVRTLLAARAPGTAAPGTAAPRTSTTPTEARP</sequence>
<dbReference type="SMART" id="SM00382">
    <property type="entry name" value="AAA"/>
    <property type="match status" value="2"/>
</dbReference>
<proteinExistence type="inferred from homology"/>
<dbReference type="GO" id="GO:0042626">
    <property type="term" value="F:ATPase-coupled transmembrane transporter activity"/>
    <property type="evidence" value="ECO:0007669"/>
    <property type="project" value="TreeGrafter"/>
</dbReference>
<keyword evidence="2" id="KW-0813">Transport</keyword>
<dbReference type="Proteomes" id="UP000585272">
    <property type="component" value="Unassembled WGS sequence"/>
</dbReference>
<dbReference type="InterPro" id="IPR050095">
    <property type="entry name" value="ECF_ABC_transporter_ATP-bd"/>
</dbReference>
<dbReference type="PROSITE" id="PS50893">
    <property type="entry name" value="ABC_TRANSPORTER_2"/>
    <property type="match status" value="2"/>
</dbReference>
<dbReference type="InterPro" id="IPR027417">
    <property type="entry name" value="P-loop_NTPase"/>
</dbReference>
<evidence type="ECO:0000256" key="1">
    <source>
        <dbReference type="ARBA" id="ARBA00005417"/>
    </source>
</evidence>
<evidence type="ECO:0000313" key="8">
    <source>
        <dbReference type="Proteomes" id="UP000585272"/>
    </source>
</evidence>
<keyword evidence="4 7" id="KW-0067">ATP-binding</keyword>
<gene>
    <name evidence="7" type="ORF">BDZ31_004355</name>
</gene>
<dbReference type="InterPro" id="IPR015856">
    <property type="entry name" value="ABC_transpr_CbiO/EcfA_su"/>
</dbReference>
<feature type="compositionally biased region" description="Low complexity" evidence="5">
    <location>
        <begin position="297"/>
        <end position="311"/>
    </location>
</feature>
<comment type="caution">
    <text evidence="7">The sequence shown here is derived from an EMBL/GenBank/DDBJ whole genome shotgun (WGS) entry which is preliminary data.</text>
</comment>
<dbReference type="GO" id="GO:0043190">
    <property type="term" value="C:ATP-binding cassette (ABC) transporter complex"/>
    <property type="evidence" value="ECO:0007669"/>
    <property type="project" value="TreeGrafter"/>
</dbReference>
<protein>
    <submittedName>
        <fullName evidence="7">Energy-coupling factor transport system ATP-binding protein</fullName>
        <ecNumber evidence="7">3.6.3.-</ecNumber>
    </submittedName>
</protein>
<evidence type="ECO:0000256" key="5">
    <source>
        <dbReference type="SAM" id="MobiDB-lite"/>
    </source>
</evidence>
<dbReference type="SUPFAM" id="SSF52540">
    <property type="entry name" value="P-loop containing nucleoside triphosphate hydrolases"/>
    <property type="match status" value="2"/>
</dbReference>
<dbReference type="GO" id="GO:0005524">
    <property type="term" value="F:ATP binding"/>
    <property type="evidence" value="ECO:0007669"/>
    <property type="project" value="UniProtKB-KW"/>
</dbReference>
<comment type="similarity">
    <text evidence="1">Belongs to the ABC transporter superfamily.</text>
</comment>
<dbReference type="EMBL" id="JACHNU010000008">
    <property type="protein sequence ID" value="MBB4664740.1"/>
    <property type="molecule type" value="Genomic_DNA"/>
</dbReference>
<keyword evidence="3" id="KW-0547">Nucleotide-binding</keyword>
<feature type="compositionally biased region" description="Pro residues" evidence="5">
    <location>
        <begin position="284"/>
        <end position="296"/>
    </location>
</feature>
<dbReference type="InterPro" id="IPR003439">
    <property type="entry name" value="ABC_transporter-like_ATP-bd"/>
</dbReference>
<dbReference type="EC" id="3.6.3.-" evidence="7"/>
<feature type="region of interest" description="Disordered" evidence="5">
    <location>
        <begin position="591"/>
        <end position="611"/>
    </location>
</feature>
<evidence type="ECO:0000256" key="2">
    <source>
        <dbReference type="ARBA" id="ARBA00022448"/>
    </source>
</evidence>
<dbReference type="RefSeq" id="WP_183345040.1">
    <property type="nucleotide sequence ID" value="NZ_JACHNU010000008.1"/>
</dbReference>
<evidence type="ECO:0000256" key="4">
    <source>
        <dbReference type="ARBA" id="ARBA00022840"/>
    </source>
</evidence>
<feature type="domain" description="ABC transporter" evidence="6">
    <location>
        <begin position="358"/>
        <end position="563"/>
    </location>
</feature>
<dbReference type="CDD" id="cd03225">
    <property type="entry name" value="ABC_cobalt_CbiO_domain1"/>
    <property type="match status" value="2"/>
</dbReference>
<name>A0A840ILG0_9ACTN</name>
<dbReference type="PANTHER" id="PTHR43553">
    <property type="entry name" value="HEAVY METAL TRANSPORTER"/>
    <property type="match status" value="1"/>
</dbReference>
<keyword evidence="7" id="KW-0378">Hydrolase</keyword>
<accession>A0A840ILG0</accession>
<reference evidence="7 8" key="1">
    <citation type="submission" date="2020-08" db="EMBL/GenBank/DDBJ databases">
        <title>Genomic Encyclopedia of Archaeal and Bacterial Type Strains, Phase II (KMG-II): from individual species to whole genera.</title>
        <authorList>
            <person name="Goeker M."/>
        </authorList>
    </citation>
    <scope>NUCLEOTIDE SEQUENCE [LARGE SCALE GENOMIC DNA]</scope>
    <source>
        <strain evidence="7 8">DSM 23288</strain>
    </source>
</reference>
<dbReference type="GO" id="GO:0016887">
    <property type="term" value="F:ATP hydrolysis activity"/>
    <property type="evidence" value="ECO:0007669"/>
    <property type="project" value="InterPro"/>
</dbReference>
<dbReference type="Pfam" id="PF00005">
    <property type="entry name" value="ABC_tran"/>
    <property type="match status" value="2"/>
</dbReference>
<keyword evidence="8" id="KW-1185">Reference proteome</keyword>